<dbReference type="EMBL" id="CP096916">
    <property type="protein sequence ID" value="WBM38614.1"/>
    <property type="molecule type" value="Genomic_DNA"/>
</dbReference>
<dbReference type="GO" id="GO:0005829">
    <property type="term" value="C:cytosol"/>
    <property type="evidence" value="ECO:0007669"/>
    <property type="project" value="TreeGrafter"/>
</dbReference>
<dbReference type="EMBL" id="CP095873">
    <property type="protein sequence ID" value="UPL21074.1"/>
    <property type="molecule type" value="Genomic_DNA"/>
</dbReference>
<sequence length="125" mass="13612">MSGIRRIASPLPLPFSRATMAGGFLFLSGQIPYDAQGEVVRGSIQDQTHAVFDRLIEGLALADATLADVVKATVWLSDMALFADFNKVYAERFGDTLPTRSLVEAKLAKNVDVEIEVQAWLGDRA</sequence>
<dbReference type="Proteomes" id="UP001211866">
    <property type="component" value="Chromosome"/>
</dbReference>
<dbReference type="AlphaFoldDB" id="A0A0A2N8Z3"/>
<dbReference type="PANTHER" id="PTHR11803:SF39">
    <property type="entry name" value="2-IMINOBUTANOATE_2-IMINOPROPANOATE DEAMINASE"/>
    <property type="match status" value="1"/>
</dbReference>
<dbReference type="GeneID" id="96774940"/>
<dbReference type="KEGG" id="afa:UZ73_08735"/>
<evidence type="ECO:0000313" key="1">
    <source>
        <dbReference type="EMBL" id="PWE14990.1"/>
    </source>
</evidence>
<dbReference type="Gene3D" id="3.30.1330.40">
    <property type="entry name" value="RutC-like"/>
    <property type="match status" value="1"/>
</dbReference>
<dbReference type="PANTHER" id="PTHR11803">
    <property type="entry name" value="2-IMINOBUTANOATE/2-IMINOPROPANOATE DEAMINASE RIDA"/>
    <property type="match status" value="1"/>
</dbReference>
<dbReference type="eggNOG" id="COG0251">
    <property type="taxonomic scope" value="Bacteria"/>
</dbReference>
<accession>A0A0A2N8Z3</accession>
<proteinExistence type="predicted"/>
<dbReference type="CDD" id="cd00448">
    <property type="entry name" value="YjgF_YER057c_UK114_family"/>
    <property type="match status" value="1"/>
</dbReference>
<dbReference type="Proteomes" id="UP000830925">
    <property type="component" value="Chromosome"/>
</dbReference>
<reference evidence="1 4" key="1">
    <citation type="submission" date="2018-05" db="EMBL/GenBank/DDBJ databases">
        <title>Genome Sequence of an Efficient Indole-Degrading Bacterium, Alcaligenes sp.YBY.</title>
        <authorList>
            <person name="Yang B."/>
        </authorList>
    </citation>
    <scope>NUCLEOTIDE SEQUENCE [LARGE SCALE GENOMIC DNA]</scope>
    <source>
        <strain evidence="1 4">YBY</strain>
    </source>
</reference>
<dbReference type="RefSeq" id="WP_009462650.1">
    <property type="nucleotide sequence ID" value="NZ_CAXOJJ010000038.1"/>
</dbReference>
<reference evidence="1 4" key="2">
    <citation type="submission" date="2018-05" db="EMBL/GenBank/DDBJ databases">
        <authorList>
            <person name="Lanie J.A."/>
            <person name="Ng W.-L."/>
            <person name="Kazmierczak K.M."/>
            <person name="Andrzejewski T.M."/>
            <person name="Davidsen T.M."/>
            <person name="Wayne K.J."/>
            <person name="Tettelin H."/>
            <person name="Glass J.I."/>
            <person name="Rusch D."/>
            <person name="Podicherti R."/>
            <person name="Tsui H.-C.T."/>
            <person name="Winkler M.E."/>
        </authorList>
    </citation>
    <scope>NUCLEOTIDE SEQUENCE [LARGE SCALE GENOMIC DNA]</scope>
    <source>
        <strain evidence="1 4">YBY</strain>
    </source>
</reference>
<dbReference type="InterPro" id="IPR006175">
    <property type="entry name" value="YjgF/YER057c/UK114"/>
</dbReference>
<protein>
    <submittedName>
        <fullName evidence="1">Enamine deaminase RidA</fullName>
    </submittedName>
    <submittedName>
        <fullName evidence="2">RidA family protein</fullName>
    </submittedName>
</protein>
<evidence type="ECO:0000313" key="4">
    <source>
        <dbReference type="Proteomes" id="UP000245216"/>
    </source>
</evidence>
<evidence type="ECO:0000313" key="5">
    <source>
        <dbReference type="Proteomes" id="UP001211866"/>
    </source>
</evidence>
<reference evidence="2" key="3">
    <citation type="submission" date="2022-04" db="EMBL/GenBank/DDBJ databases">
        <title>Genomic mining of Alcaligenes faecalis D334 producing ectoin and derivatives.</title>
        <authorList>
            <person name="Doan V.T."/>
            <person name="Quach N.T."/>
            <person name="Vu T.-H.-N."/>
            <person name="Phi Q.-T."/>
        </authorList>
    </citation>
    <scope>NUCLEOTIDE SEQUENCE</scope>
    <source>
        <strain evidence="2">D334</strain>
    </source>
</reference>
<dbReference type="GO" id="GO:0019239">
    <property type="term" value="F:deaminase activity"/>
    <property type="evidence" value="ECO:0007669"/>
    <property type="project" value="TreeGrafter"/>
</dbReference>
<evidence type="ECO:0000313" key="3">
    <source>
        <dbReference type="EMBL" id="WBM38614.1"/>
    </source>
</evidence>
<gene>
    <name evidence="1" type="ORF">DF183_09945</name>
    <name evidence="3" type="ORF">M2J83_01910</name>
    <name evidence="2" type="ORF">MXF72_17045</name>
</gene>
<dbReference type="SUPFAM" id="SSF55298">
    <property type="entry name" value="YjgF-like"/>
    <property type="match status" value="1"/>
</dbReference>
<name>A0A0A2N8Z3_ALCFA</name>
<dbReference type="EMBL" id="QEXO01000002">
    <property type="protein sequence ID" value="PWE14990.1"/>
    <property type="molecule type" value="Genomic_DNA"/>
</dbReference>
<dbReference type="Pfam" id="PF01042">
    <property type="entry name" value="Ribonuc_L-PSP"/>
    <property type="match status" value="1"/>
</dbReference>
<reference evidence="3 5" key="4">
    <citation type="submission" date="2022-05" db="EMBL/GenBank/DDBJ databases">
        <title>Complete sequence of strain NY11312.</title>
        <authorList>
            <person name="Zhou D."/>
        </authorList>
    </citation>
    <scope>NUCLEOTIDE SEQUENCE [LARGE SCALE GENOMIC DNA]</scope>
    <source>
        <strain evidence="3 5">NY11312</strain>
    </source>
</reference>
<dbReference type="Proteomes" id="UP000245216">
    <property type="component" value="Unassembled WGS sequence"/>
</dbReference>
<evidence type="ECO:0000313" key="2">
    <source>
        <dbReference type="EMBL" id="UPL21074.1"/>
    </source>
</evidence>
<dbReference type="STRING" id="511.UZ73_08735"/>
<organism evidence="1 4">
    <name type="scientific">Alcaligenes faecalis</name>
    <dbReference type="NCBI Taxonomy" id="511"/>
    <lineage>
        <taxon>Bacteria</taxon>
        <taxon>Pseudomonadati</taxon>
        <taxon>Pseudomonadota</taxon>
        <taxon>Betaproteobacteria</taxon>
        <taxon>Burkholderiales</taxon>
        <taxon>Alcaligenaceae</taxon>
        <taxon>Alcaligenes</taxon>
    </lineage>
</organism>
<dbReference type="InterPro" id="IPR035959">
    <property type="entry name" value="RutC-like_sf"/>
</dbReference>
<keyword evidence="5" id="KW-1185">Reference proteome</keyword>